<sequence length="222" mass="24444">MAALFNRLSIFNLHADDEQLRAIRNFDGVAESGDELIIVTIRNMRGERNREDPRGSYGPWGVPVLSGDRIERRIIFEFSKAIKREHGGDKAEGRGLITDILSMASLALPGFQLVHRLAGDHDGKSPRRRGRLKTTPPASTGDQTLGTLTRWGFGVPRGGGATSRVGVPNRRGGVQPPRRLVGSRGERSPRRITETVQRVPPAPFSTRTSPSPRDHEMSKQAV</sequence>
<name>A0A4S2KNX6_9HYME</name>
<feature type="compositionally biased region" description="Basic and acidic residues" evidence="1">
    <location>
        <begin position="212"/>
        <end position="222"/>
    </location>
</feature>
<evidence type="ECO:0000313" key="2">
    <source>
        <dbReference type="EMBL" id="TGZ49709.1"/>
    </source>
</evidence>
<feature type="compositionally biased region" description="Polar residues" evidence="1">
    <location>
        <begin position="136"/>
        <end position="147"/>
    </location>
</feature>
<feature type="compositionally biased region" description="Basic and acidic residues" evidence="1">
    <location>
        <begin position="184"/>
        <end position="193"/>
    </location>
</feature>
<proteinExistence type="predicted"/>
<protein>
    <submittedName>
        <fullName evidence="2">Uncharacterized protein</fullName>
    </submittedName>
</protein>
<evidence type="ECO:0000256" key="1">
    <source>
        <dbReference type="SAM" id="MobiDB-lite"/>
    </source>
</evidence>
<organism evidence="2 3">
    <name type="scientific">Temnothorax longispinosus</name>
    <dbReference type="NCBI Taxonomy" id="300112"/>
    <lineage>
        <taxon>Eukaryota</taxon>
        <taxon>Metazoa</taxon>
        <taxon>Ecdysozoa</taxon>
        <taxon>Arthropoda</taxon>
        <taxon>Hexapoda</taxon>
        <taxon>Insecta</taxon>
        <taxon>Pterygota</taxon>
        <taxon>Neoptera</taxon>
        <taxon>Endopterygota</taxon>
        <taxon>Hymenoptera</taxon>
        <taxon>Apocrita</taxon>
        <taxon>Aculeata</taxon>
        <taxon>Formicoidea</taxon>
        <taxon>Formicidae</taxon>
        <taxon>Myrmicinae</taxon>
        <taxon>Temnothorax</taxon>
    </lineage>
</organism>
<comment type="caution">
    <text evidence="2">The sequence shown here is derived from an EMBL/GenBank/DDBJ whole genome shotgun (WGS) entry which is preliminary data.</text>
</comment>
<evidence type="ECO:0000313" key="3">
    <source>
        <dbReference type="Proteomes" id="UP000310200"/>
    </source>
</evidence>
<reference evidence="2 3" key="1">
    <citation type="journal article" date="2019" name="Philos. Trans. R. Soc. Lond., B, Biol. Sci.">
        <title>Ant behaviour and brain gene expression of defending hosts depend on the ecological success of the intruding social parasite.</title>
        <authorList>
            <person name="Kaur R."/>
            <person name="Stoldt M."/>
            <person name="Jongepier E."/>
            <person name="Feldmeyer B."/>
            <person name="Menzel F."/>
            <person name="Bornberg-Bauer E."/>
            <person name="Foitzik S."/>
        </authorList>
    </citation>
    <scope>NUCLEOTIDE SEQUENCE [LARGE SCALE GENOMIC DNA]</scope>
    <source>
        <tissue evidence="2">Whole body</tissue>
    </source>
</reference>
<keyword evidence="3" id="KW-1185">Reference proteome</keyword>
<feature type="region of interest" description="Disordered" evidence="1">
    <location>
        <begin position="118"/>
        <end position="222"/>
    </location>
</feature>
<accession>A0A4S2KNX6</accession>
<dbReference type="EMBL" id="QBLH01002107">
    <property type="protein sequence ID" value="TGZ49709.1"/>
    <property type="molecule type" value="Genomic_DNA"/>
</dbReference>
<gene>
    <name evidence="2" type="ORF">DBV15_01237</name>
</gene>
<dbReference type="Proteomes" id="UP000310200">
    <property type="component" value="Unassembled WGS sequence"/>
</dbReference>
<dbReference type="AlphaFoldDB" id="A0A4S2KNX6"/>